<dbReference type="EMBL" id="SIOX01000014">
    <property type="protein sequence ID" value="TAX63775.1"/>
    <property type="molecule type" value="Genomic_DNA"/>
</dbReference>
<sequence length="168" mass="18077">MPLFESTQCGELSSGPLVEKVEREWPLKPGETRSNRICQITQFLGPKSMAFRTTVVTGNPDGGSGSWRTVSVALDQNGDPVEGIADLIGPLVGVLLVLLAFAHFSANGRRTLGKKILSIRVVTVEGASPHLNKAFKRELLKFLPWLAFVGTDLIVAATGSHQGFDPSH</sequence>
<accession>A0ABY1WX18</accession>
<protein>
    <recommendedName>
        <fullName evidence="6">RDD domain-containing protein</fullName>
    </recommendedName>
</protein>
<keyword evidence="2 5" id="KW-0812">Transmembrane</keyword>
<evidence type="ECO:0000259" key="6">
    <source>
        <dbReference type="Pfam" id="PF06271"/>
    </source>
</evidence>
<feature type="transmembrane region" description="Helical" evidence="5">
    <location>
        <begin position="142"/>
        <end position="164"/>
    </location>
</feature>
<comment type="subcellular location">
    <subcellularLocation>
        <location evidence="1">Membrane</location>
        <topology evidence="1">Multi-pass membrane protein</topology>
    </subcellularLocation>
</comment>
<feature type="domain" description="RDD" evidence="6">
    <location>
        <begin position="81"/>
        <end position="150"/>
    </location>
</feature>
<evidence type="ECO:0000313" key="8">
    <source>
        <dbReference type="Proteomes" id="UP000291659"/>
    </source>
</evidence>
<organism evidence="7 8">
    <name type="scientific">Rhizobium ruizarguesonis</name>
    <dbReference type="NCBI Taxonomy" id="2081791"/>
    <lineage>
        <taxon>Bacteria</taxon>
        <taxon>Pseudomonadati</taxon>
        <taxon>Pseudomonadota</taxon>
        <taxon>Alphaproteobacteria</taxon>
        <taxon>Hyphomicrobiales</taxon>
        <taxon>Rhizobiaceae</taxon>
        <taxon>Rhizobium/Agrobacterium group</taxon>
        <taxon>Rhizobium</taxon>
    </lineage>
</organism>
<reference evidence="7 8" key="1">
    <citation type="submission" date="2019-02" db="EMBL/GenBank/DDBJ databases">
        <title>The genomic architecture of introgression among sibling species of bacteria.</title>
        <authorList>
            <person name="Cavassim M.I.A."/>
            <person name="Moeskjaer S."/>
            <person name="Moslemi C."/>
            <person name="Fields B."/>
            <person name="Bachmann A."/>
            <person name="Vilhjalmsson B."/>
            <person name="Schierup M.H."/>
            <person name="Young J.P.W."/>
            <person name="Andersen S.U."/>
        </authorList>
    </citation>
    <scope>NUCLEOTIDE SEQUENCE [LARGE SCALE GENOMIC DNA]</scope>
    <source>
        <strain evidence="7 8">SM141A</strain>
    </source>
</reference>
<evidence type="ECO:0000313" key="7">
    <source>
        <dbReference type="EMBL" id="TAX63775.1"/>
    </source>
</evidence>
<dbReference type="InterPro" id="IPR010432">
    <property type="entry name" value="RDD"/>
</dbReference>
<name>A0ABY1WX18_9HYPH</name>
<dbReference type="Proteomes" id="UP000291659">
    <property type="component" value="Unassembled WGS sequence"/>
</dbReference>
<evidence type="ECO:0000256" key="5">
    <source>
        <dbReference type="SAM" id="Phobius"/>
    </source>
</evidence>
<keyword evidence="8" id="KW-1185">Reference proteome</keyword>
<evidence type="ECO:0000256" key="1">
    <source>
        <dbReference type="ARBA" id="ARBA00004141"/>
    </source>
</evidence>
<gene>
    <name evidence="7" type="ORF">ELH98_37610</name>
</gene>
<evidence type="ECO:0000256" key="2">
    <source>
        <dbReference type="ARBA" id="ARBA00022692"/>
    </source>
</evidence>
<comment type="caution">
    <text evidence="7">The sequence shown here is derived from an EMBL/GenBank/DDBJ whole genome shotgun (WGS) entry which is preliminary data.</text>
</comment>
<evidence type="ECO:0000256" key="3">
    <source>
        <dbReference type="ARBA" id="ARBA00022989"/>
    </source>
</evidence>
<dbReference type="Pfam" id="PF06271">
    <property type="entry name" value="RDD"/>
    <property type="match status" value="1"/>
</dbReference>
<keyword evidence="4 5" id="KW-0472">Membrane</keyword>
<evidence type="ECO:0000256" key="4">
    <source>
        <dbReference type="ARBA" id="ARBA00023136"/>
    </source>
</evidence>
<proteinExistence type="predicted"/>
<feature type="transmembrane region" description="Helical" evidence="5">
    <location>
        <begin position="87"/>
        <end position="106"/>
    </location>
</feature>
<keyword evidence="3 5" id="KW-1133">Transmembrane helix</keyword>